<evidence type="ECO:0000313" key="6">
    <source>
        <dbReference type="Proteomes" id="UP000252800"/>
    </source>
</evidence>
<comment type="similarity">
    <text evidence="1">Belongs to the phosphoglycerate mutase family. BPG-dependent PGAM subfamily.</text>
</comment>
<dbReference type="SUPFAM" id="SSF53254">
    <property type="entry name" value="Phosphoglycerate mutase-like"/>
    <property type="match status" value="1"/>
</dbReference>
<gene>
    <name evidence="5" type="ORF">EB18_01864</name>
</gene>
<evidence type="ECO:0000313" key="5">
    <source>
        <dbReference type="EMBL" id="RBR28229.1"/>
    </source>
</evidence>
<dbReference type="Gene3D" id="3.40.50.1240">
    <property type="entry name" value="Phosphoglycerate mutase-like"/>
    <property type="match status" value="1"/>
</dbReference>
<dbReference type="GO" id="GO:0006096">
    <property type="term" value="P:glycolytic process"/>
    <property type="evidence" value="ECO:0007669"/>
    <property type="project" value="UniProtKB-KW"/>
</dbReference>
<dbReference type="EC" id="5.4.2.11" evidence="2"/>
<dbReference type="RefSeq" id="WP_016251620.1">
    <property type="nucleotide sequence ID" value="NZ_CP144502.1"/>
</dbReference>
<organism evidence="5 6">
    <name type="scientific">Enterococcus cecorum</name>
    <dbReference type="NCBI Taxonomy" id="44008"/>
    <lineage>
        <taxon>Bacteria</taxon>
        <taxon>Bacillati</taxon>
        <taxon>Bacillota</taxon>
        <taxon>Bacilli</taxon>
        <taxon>Lactobacillales</taxon>
        <taxon>Enterococcaceae</taxon>
        <taxon>Enterococcus</taxon>
    </lineage>
</organism>
<dbReference type="InterPro" id="IPR005952">
    <property type="entry name" value="Phosphogly_mut1"/>
</dbReference>
<proteinExistence type="inferred from homology"/>
<dbReference type="PIRSF" id="PIRSF000709">
    <property type="entry name" value="6PFK_2-Ptase"/>
    <property type="match status" value="1"/>
</dbReference>
<comment type="caution">
    <text evidence="5">The sequence shown here is derived from an EMBL/GenBank/DDBJ whole genome shotgun (WGS) entry which is preliminary data.</text>
</comment>
<dbReference type="GO" id="GO:0004619">
    <property type="term" value="F:phosphoglycerate mutase activity"/>
    <property type="evidence" value="ECO:0007669"/>
    <property type="project" value="UniProtKB-EC"/>
</dbReference>
<dbReference type="Pfam" id="PF00300">
    <property type="entry name" value="His_Phos_1"/>
    <property type="match status" value="1"/>
</dbReference>
<dbReference type="CDD" id="cd07067">
    <property type="entry name" value="HP_PGM_like"/>
    <property type="match status" value="1"/>
</dbReference>
<keyword evidence="4" id="KW-0413">Isomerase</keyword>
<dbReference type="SMART" id="SM00855">
    <property type="entry name" value="PGAM"/>
    <property type="match status" value="1"/>
</dbReference>
<accession>A0A0H2Q2T7</accession>
<dbReference type="PANTHER" id="PTHR11931">
    <property type="entry name" value="PHOSPHOGLYCERATE MUTASE"/>
    <property type="match status" value="1"/>
</dbReference>
<dbReference type="EMBL" id="LEOY01000016">
    <property type="protein sequence ID" value="RBR28229.1"/>
    <property type="molecule type" value="Genomic_DNA"/>
</dbReference>
<dbReference type="InterPro" id="IPR013078">
    <property type="entry name" value="His_Pase_superF_clade-1"/>
</dbReference>
<evidence type="ECO:0000256" key="2">
    <source>
        <dbReference type="ARBA" id="ARBA00012028"/>
    </source>
</evidence>
<evidence type="ECO:0000256" key="4">
    <source>
        <dbReference type="ARBA" id="ARBA00023235"/>
    </source>
</evidence>
<dbReference type="Proteomes" id="UP000252800">
    <property type="component" value="Unassembled WGS sequence"/>
</dbReference>
<dbReference type="AlphaFoldDB" id="A0A0H2Q2T7"/>
<dbReference type="GeneID" id="60871095"/>
<protein>
    <recommendedName>
        <fullName evidence="2">phosphoglycerate mutase (2,3-diphosphoglycerate-dependent)</fullName>
        <ecNumber evidence="2">5.4.2.11</ecNumber>
    </recommendedName>
</protein>
<evidence type="ECO:0000256" key="3">
    <source>
        <dbReference type="ARBA" id="ARBA00023152"/>
    </source>
</evidence>
<sequence length="210" mass="23631">MQLYFTRHGRTEWNLEGRFQGREGDSPLLPESYAEIQKLGEYLKDVPFAAIYASSAPRALTTAKEIAKHLKTNVPIIETDDLREMGFGSLEGRLFTEVNQEYPEASQMRKRLDKYDPTPFNGEPIGHLLRRIENVVTTAAKAHLDEGPVLFVGHGASFAASIPWLIGKPLSELRELGSLKNSSLTILETQTGELPYQLKVWNETNFLAEK</sequence>
<evidence type="ECO:0000256" key="1">
    <source>
        <dbReference type="ARBA" id="ARBA00006717"/>
    </source>
</evidence>
<name>A0A0H2Q2T7_9ENTE</name>
<keyword evidence="3" id="KW-0324">Glycolysis</keyword>
<reference evidence="5 6" key="1">
    <citation type="submission" date="2015-06" db="EMBL/GenBank/DDBJ databases">
        <title>The Genome Sequence of Enterococcus cecorum 170AEA1.</title>
        <authorList>
            <consortium name="The Broad Institute Genomics Platform"/>
            <consortium name="The Broad Institute Genome Sequencing Center for Infectious Disease"/>
            <person name="Earl A.M."/>
            <person name="Van Tyne D."/>
            <person name="Lebreton F."/>
            <person name="Saavedra J.T."/>
            <person name="Gilmore M.S."/>
            <person name="Manson McGuire A."/>
            <person name="Clock S."/>
            <person name="Crupain M."/>
            <person name="Rangan U."/>
            <person name="Young S."/>
            <person name="Abouelleil A."/>
            <person name="Cao P."/>
            <person name="Chapman S.B."/>
            <person name="Griggs A."/>
            <person name="Priest M."/>
            <person name="Shea T."/>
            <person name="Wortman J."/>
            <person name="Nusbaum C."/>
            <person name="Birren B."/>
        </authorList>
    </citation>
    <scope>NUCLEOTIDE SEQUENCE [LARGE SCALE GENOMIC DNA]</scope>
    <source>
        <strain evidence="5 6">170AEA1</strain>
    </source>
</reference>
<dbReference type="InterPro" id="IPR029033">
    <property type="entry name" value="His_PPase_superfam"/>
</dbReference>